<gene>
    <name evidence="2" type="ORF">XNOV1_A014879</name>
</gene>
<accession>A0AAV1EPS4</accession>
<evidence type="ECO:0000313" key="2">
    <source>
        <dbReference type="EMBL" id="CAJ1050763.1"/>
    </source>
</evidence>
<keyword evidence="3" id="KW-1185">Reference proteome</keyword>
<sequence length="180" mass="20062">MSVTTRATSISAKLARKAATVQKLPDPGERRADSDPADPVTRLDLEALFNKQRDCFIADVAILIQQSTESLKQSVETLGQQMMSFNTRLTKTEVVVGENFEKITAMEATVATLNSQAALLDLAKKRAAFNPVKNSLYLKGVKFQLLHPARLQVWLRNESFHFDSPQKAQDFYNQCIASTD</sequence>
<dbReference type="Gene3D" id="3.30.250.20">
    <property type="entry name" value="L1 transposable element, C-terminal domain"/>
    <property type="match status" value="1"/>
</dbReference>
<proteinExistence type="predicted"/>
<dbReference type="InterPro" id="IPR042566">
    <property type="entry name" value="L1_C"/>
</dbReference>
<name>A0AAV1EPS4_XYRNO</name>
<dbReference type="AlphaFoldDB" id="A0AAV1EPS4"/>
<reference evidence="2" key="1">
    <citation type="submission" date="2023-08" db="EMBL/GenBank/DDBJ databases">
        <authorList>
            <person name="Alioto T."/>
            <person name="Alioto T."/>
            <person name="Gomez Garrido J."/>
        </authorList>
    </citation>
    <scope>NUCLEOTIDE SEQUENCE</scope>
</reference>
<dbReference type="EMBL" id="OY660865">
    <property type="protein sequence ID" value="CAJ1050763.1"/>
    <property type="molecule type" value="Genomic_DNA"/>
</dbReference>
<evidence type="ECO:0000313" key="3">
    <source>
        <dbReference type="Proteomes" id="UP001178508"/>
    </source>
</evidence>
<feature type="region of interest" description="Disordered" evidence="1">
    <location>
        <begin position="18"/>
        <end position="38"/>
    </location>
</feature>
<evidence type="ECO:0000256" key="1">
    <source>
        <dbReference type="SAM" id="MobiDB-lite"/>
    </source>
</evidence>
<organism evidence="2 3">
    <name type="scientific">Xyrichtys novacula</name>
    <name type="common">Pearly razorfish</name>
    <name type="synonym">Hemipteronotus novacula</name>
    <dbReference type="NCBI Taxonomy" id="13765"/>
    <lineage>
        <taxon>Eukaryota</taxon>
        <taxon>Metazoa</taxon>
        <taxon>Chordata</taxon>
        <taxon>Craniata</taxon>
        <taxon>Vertebrata</taxon>
        <taxon>Euteleostomi</taxon>
        <taxon>Actinopterygii</taxon>
        <taxon>Neopterygii</taxon>
        <taxon>Teleostei</taxon>
        <taxon>Neoteleostei</taxon>
        <taxon>Acanthomorphata</taxon>
        <taxon>Eupercaria</taxon>
        <taxon>Labriformes</taxon>
        <taxon>Labridae</taxon>
        <taxon>Xyrichtys</taxon>
    </lineage>
</organism>
<dbReference type="Proteomes" id="UP001178508">
    <property type="component" value="Chromosome 2"/>
</dbReference>
<protein>
    <submittedName>
        <fullName evidence="2">Uncharacterized protein</fullName>
    </submittedName>
</protein>